<keyword evidence="6" id="KW-0804">Transcription</keyword>
<keyword evidence="5 8" id="KW-0238">DNA-binding</keyword>
<dbReference type="GO" id="GO:0005829">
    <property type="term" value="C:cytosol"/>
    <property type="evidence" value="ECO:0007669"/>
    <property type="project" value="TreeGrafter"/>
</dbReference>
<evidence type="ECO:0000256" key="3">
    <source>
        <dbReference type="ARBA" id="ARBA00023012"/>
    </source>
</evidence>
<evidence type="ECO:0000259" key="9">
    <source>
        <dbReference type="PROSITE" id="PS50110"/>
    </source>
</evidence>
<dbReference type="HOGENOM" id="CLU_000445_30_4_9"/>
<dbReference type="eggNOG" id="COG0745">
    <property type="taxonomic scope" value="Bacteria"/>
</dbReference>
<keyword evidence="2 7" id="KW-0597">Phosphoprotein</keyword>
<dbReference type="EMBL" id="CP007806">
    <property type="protein sequence ID" value="AIG25947.1"/>
    <property type="molecule type" value="Genomic_DNA"/>
</dbReference>
<dbReference type="InterPro" id="IPR001867">
    <property type="entry name" value="OmpR/PhoB-type_DNA-bd"/>
</dbReference>
<dbReference type="InterPro" id="IPR039420">
    <property type="entry name" value="WalR-like"/>
</dbReference>
<evidence type="ECO:0000313" key="12">
    <source>
        <dbReference type="Proteomes" id="UP000005850"/>
    </source>
</evidence>
<dbReference type="InterPro" id="IPR011006">
    <property type="entry name" value="CheY-like_superfamily"/>
</dbReference>
<dbReference type="GO" id="GO:0000156">
    <property type="term" value="F:phosphorelay response regulator activity"/>
    <property type="evidence" value="ECO:0007669"/>
    <property type="project" value="TreeGrafter"/>
</dbReference>
<dbReference type="CDD" id="cd00383">
    <property type="entry name" value="trans_reg_C"/>
    <property type="match status" value="1"/>
</dbReference>
<feature type="domain" description="Response regulatory" evidence="9">
    <location>
        <begin position="4"/>
        <end position="117"/>
    </location>
</feature>
<dbReference type="Gene3D" id="1.10.10.10">
    <property type="entry name" value="Winged helix-like DNA-binding domain superfamily/Winged helix DNA-binding domain"/>
    <property type="match status" value="1"/>
</dbReference>
<dbReference type="SUPFAM" id="SSF52172">
    <property type="entry name" value="CheY-like"/>
    <property type="match status" value="1"/>
</dbReference>
<proteinExistence type="predicted"/>
<dbReference type="PROSITE" id="PS50110">
    <property type="entry name" value="RESPONSE_REGULATORY"/>
    <property type="match status" value="1"/>
</dbReference>
<feature type="modified residue" description="4-aspartylphosphate" evidence="7">
    <location>
        <position position="53"/>
    </location>
</feature>
<dbReference type="Gene3D" id="6.10.250.690">
    <property type="match status" value="1"/>
</dbReference>
<dbReference type="Pfam" id="PF00072">
    <property type="entry name" value="Response_reg"/>
    <property type="match status" value="1"/>
</dbReference>
<evidence type="ECO:0000256" key="4">
    <source>
        <dbReference type="ARBA" id="ARBA00023015"/>
    </source>
</evidence>
<keyword evidence="12" id="KW-1185">Reference proteome</keyword>
<dbReference type="SMART" id="SM00862">
    <property type="entry name" value="Trans_reg_C"/>
    <property type="match status" value="1"/>
</dbReference>
<comment type="subcellular location">
    <subcellularLocation>
        <location evidence="1">Cytoplasm</location>
    </subcellularLocation>
</comment>
<dbReference type="GO" id="GO:0032993">
    <property type="term" value="C:protein-DNA complex"/>
    <property type="evidence" value="ECO:0007669"/>
    <property type="project" value="TreeGrafter"/>
</dbReference>
<dbReference type="PANTHER" id="PTHR48111">
    <property type="entry name" value="REGULATOR OF RPOS"/>
    <property type="match status" value="1"/>
</dbReference>
<name>A0A075R016_BRELA</name>
<feature type="DNA-binding region" description="OmpR/PhoB-type" evidence="8">
    <location>
        <begin position="129"/>
        <end position="228"/>
    </location>
</feature>
<evidence type="ECO:0000256" key="2">
    <source>
        <dbReference type="ARBA" id="ARBA00022553"/>
    </source>
</evidence>
<organism evidence="11 12">
    <name type="scientific">Brevibacillus laterosporus LMG 15441</name>
    <dbReference type="NCBI Taxonomy" id="1042163"/>
    <lineage>
        <taxon>Bacteria</taxon>
        <taxon>Bacillati</taxon>
        <taxon>Bacillota</taxon>
        <taxon>Bacilli</taxon>
        <taxon>Bacillales</taxon>
        <taxon>Paenibacillaceae</taxon>
        <taxon>Brevibacillus</taxon>
    </lineage>
</organism>
<dbReference type="PROSITE" id="PS51755">
    <property type="entry name" value="OMPR_PHOB"/>
    <property type="match status" value="1"/>
</dbReference>
<evidence type="ECO:0000256" key="6">
    <source>
        <dbReference type="ARBA" id="ARBA00023163"/>
    </source>
</evidence>
<dbReference type="InterPro" id="IPR001789">
    <property type="entry name" value="Sig_transdc_resp-reg_receiver"/>
</dbReference>
<evidence type="ECO:0000256" key="7">
    <source>
        <dbReference type="PROSITE-ProRule" id="PRU00169"/>
    </source>
</evidence>
<evidence type="ECO:0000256" key="1">
    <source>
        <dbReference type="ARBA" id="ARBA00004496"/>
    </source>
</evidence>
<protein>
    <submittedName>
        <fullName evidence="11">Transcriptional regulatory protein YycF</fullName>
    </submittedName>
</protein>
<accession>A0A075R016</accession>
<dbReference type="KEGG" id="blr:BRLA_c016230"/>
<dbReference type="RefSeq" id="WP_022585053.1">
    <property type="nucleotide sequence ID" value="NZ_CP007806.1"/>
</dbReference>
<reference evidence="11 12" key="1">
    <citation type="journal article" date="2011" name="J. Bacteriol.">
        <title>Genome sequence of Brevibacillus laterosporus LMG 15441, a pathogen of invertebrates.</title>
        <authorList>
            <person name="Djukic M."/>
            <person name="Poehlein A."/>
            <person name="Thurmer A."/>
            <person name="Daniel R."/>
        </authorList>
    </citation>
    <scope>NUCLEOTIDE SEQUENCE [LARGE SCALE GENOMIC DNA]</scope>
    <source>
        <strain evidence="11 12">LMG 15441</strain>
    </source>
</reference>
<dbReference type="InterPro" id="IPR036388">
    <property type="entry name" value="WH-like_DNA-bd_sf"/>
</dbReference>
<feature type="domain" description="OmpR/PhoB-type" evidence="10">
    <location>
        <begin position="129"/>
        <end position="228"/>
    </location>
</feature>
<dbReference type="SMR" id="A0A075R016"/>
<dbReference type="Pfam" id="PF00486">
    <property type="entry name" value="Trans_reg_C"/>
    <property type="match status" value="1"/>
</dbReference>
<dbReference type="CDD" id="cd17574">
    <property type="entry name" value="REC_OmpR"/>
    <property type="match status" value="1"/>
</dbReference>
<evidence type="ECO:0000259" key="10">
    <source>
        <dbReference type="PROSITE" id="PS51755"/>
    </source>
</evidence>
<keyword evidence="4" id="KW-0805">Transcription regulation</keyword>
<dbReference type="STRING" id="1042163.BRLA_c016230"/>
<keyword evidence="3" id="KW-0902">Two-component regulatory system</keyword>
<dbReference type="GO" id="GO:0006355">
    <property type="term" value="P:regulation of DNA-templated transcription"/>
    <property type="evidence" value="ECO:0007669"/>
    <property type="project" value="InterPro"/>
</dbReference>
<sequence length="230" mass="26295">MKQTILLVDDEVDMITFMRDALEDEGYEVMTALHAEQAFLMISEKLPDLIVLDVMMPGTDGFSFCKQMRDRVDGPILFVSAKQSEADRIYGLAVGGDDYLVKPFSLQELKARIAAHLRREQRLFNRKNLGIIRFGPFTLDIQGHELRCNEILIPLTLREFSIVELLALHPGQVFAREHIYQKVWGIDATGDDSTVTEHIKNIRAKMFTADPAYRFIETIWGVGYKWGTGR</sequence>
<evidence type="ECO:0000313" key="11">
    <source>
        <dbReference type="EMBL" id="AIG25947.1"/>
    </source>
</evidence>
<dbReference type="FunFam" id="1.10.10.10:FF:000018">
    <property type="entry name" value="DNA-binding response regulator ResD"/>
    <property type="match status" value="1"/>
</dbReference>
<evidence type="ECO:0000256" key="5">
    <source>
        <dbReference type="ARBA" id="ARBA00023125"/>
    </source>
</evidence>
<dbReference type="GO" id="GO:0000976">
    <property type="term" value="F:transcription cis-regulatory region binding"/>
    <property type="evidence" value="ECO:0007669"/>
    <property type="project" value="TreeGrafter"/>
</dbReference>
<dbReference type="SMART" id="SM00448">
    <property type="entry name" value="REC"/>
    <property type="match status" value="1"/>
</dbReference>
<dbReference type="Gene3D" id="3.40.50.2300">
    <property type="match status" value="1"/>
</dbReference>
<evidence type="ECO:0000256" key="8">
    <source>
        <dbReference type="PROSITE-ProRule" id="PRU01091"/>
    </source>
</evidence>
<dbReference type="AlphaFoldDB" id="A0A075R016"/>
<dbReference type="Proteomes" id="UP000005850">
    <property type="component" value="Chromosome"/>
</dbReference>
<dbReference type="PANTHER" id="PTHR48111:SF2">
    <property type="entry name" value="RESPONSE REGULATOR SAER"/>
    <property type="match status" value="1"/>
</dbReference>
<gene>
    <name evidence="11" type="primary">yycF_5</name>
    <name evidence="11" type="ORF">BRLA_c016230</name>
</gene>